<evidence type="ECO:0000313" key="7">
    <source>
        <dbReference type="Proteomes" id="UP001347796"/>
    </source>
</evidence>
<evidence type="ECO:0000256" key="4">
    <source>
        <dbReference type="ARBA" id="ARBA00023242"/>
    </source>
</evidence>
<keyword evidence="4" id="KW-0539">Nucleus</keyword>
<feature type="domain" description="RecF/RecN/SMC N-terminal" evidence="5">
    <location>
        <begin position="1"/>
        <end position="56"/>
    </location>
</feature>
<dbReference type="InterPro" id="IPR027417">
    <property type="entry name" value="P-loop_NTPase"/>
</dbReference>
<gene>
    <name evidence="6" type="ORF">SNE40_023645</name>
</gene>
<name>A0AAN8FVN7_PATCE</name>
<dbReference type="InterPro" id="IPR003395">
    <property type="entry name" value="RecF/RecN/SMC_N"/>
</dbReference>
<dbReference type="GO" id="GO:0007076">
    <property type="term" value="P:mitotic chromosome condensation"/>
    <property type="evidence" value="ECO:0007669"/>
    <property type="project" value="TreeGrafter"/>
</dbReference>
<proteinExistence type="predicted"/>
<organism evidence="6 7">
    <name type="scientific">Patella caerulea</name>
    <name type="common">Rayed Mediterranean limpet</name>
    <dbReference type="NCBI Taxonomy" id="87958"/>
    <lineage>
        <taxon>Eukaryota</taxon>
        <taxon>Metazoa</taxon>
        <taxon>Spiralia</taxon>
        <taxon>Lophotrochozoa</taxon>
        <taxon>Mollusca</taxon>
        <taxon>Gastropoda</taxon>
        <taxon>Patellogastropoda</taxon>
        <taxon>Patelloidea</taxon>
        <taxon>Patellidae</taxon>
        <taxon>Patella</taxon>
    </lineage>
</organism>
<evidence type="ECO:0000259" key="5">
    <source>
        <dbReference type="Pfam" id="PF02463"/>
    </source>
</evidence>
<dbReference type="AlphaFoldDB" id="A0AAN8FVN7"/>
<evidence type="ECO:0000256" key="1">
    <source>
        <dbReference type="ARBA" id="ARBA00004123"/>
    </source>
</evidence>
<dbReference type="PANTHER" id="PTHR18937:SF172">
    <property type="entry name" value="STRUCTURAL MAINTENANCE OF CHROMOSOMES PROTEIN"/>
    <property type="match status" value="1"/>
</dbReference>
<dbReference type="SUPFAM" id="SSF52540">
    <property type="entry name" value="P-loop containing nucleoside triphosphate hydrolases"/>
    <property type="match status" value="1"/>
</dbReference>
<sequence length="99" mass="10947">MDEIDAALDFKNVSIIANYIKEGTRNAQFIIISLGSNMFELADRLVGIYKTHNCTKSVTINPNKLSLGSPDTNANIQPVVKETEKNDEESFTEIIQAVS</sequence>
<dbReference type="Pfam" id="PF02463">
    <property type="entry name" value="SMC_N"/>
    <property type="match status" value="1"/>
</dbReference>
<keyword evidence="2" id="KW-0547">Nucleotide-binding</keyword>
<evidence type="ECO:0000256" key="2">
    <source>
        <dbReference type="ARBA" id="ARBA00022741"/>
    </source>
</evidence>
<comment type="subcellular location">
    <subcellularLocation>
        <location evidence="1">Nucleus</location>
    </subcellularLocation>
</comment>
<dbReference type="GO" id="GO:0005524">
    <property type="term" value="F:ATP binding"/>
    <property type="evidence" value="ECO:0007669"/>
    <property type="project" value="UniProtKB-KW"/>
</dbReference>
<protein>
    <recommendedName>
        <fullName evidence="5">RecF/RecN/SMC N-terminal domain-containing protein</fullName>
    </recommendedName>
</protein>
<evidence type="ECO:0000313" key="6">
    <source>
        <dbReference type="EMBL" id="KAK6165082.1"/>
    </source>
</evidence>
<keyword evidence="7" id="KW-1185">Reference proteome</keyword>
<dbReference type="PANTHER" id="PTHR18937">
    <property type="entry name" value="STRUCTURAL MAINTENANCE OF CHROMOSOMES SMC FAMILY MEMBER"/>
    <property type="match status" value="1"/>
</dbReference>
<dbReference type="GO" id="GO:0000796">
    <property type="term" value="C:condensin complex"/>
    <property type="evidence" value="ECO:0007669"/>
    <property type="project" value="TreeGrafter"/>
</dbReference>
<dbReference type="EMBL" id="JAZGQO010000028">
    <property type="protein sequence ID" value="KAK6165082.1"/>
    <property type="molecule type" value="Genomic_DNA"/>
</dbReference>
<dbReference type="Proteomes" id="UP001347796">
    <property type="component" value="Unassembled WGS sequence"/>
</dbReference>
<comment type="caution">
    <text evidence="6">The sequence shown here is derived from an EMBL/GenBank/DDBJ whole genome shotgun (WGS) entry which is preliminary data.</text>
</comment>
<accession>A0AAN8FVN7</accession>
<evidence type="ECO:0000256" key="3">
    <source>
        <dbReference type="ARBA" id="ARBA00022840"/>
    </source>
</evidence>
<dbReference type="Gene3D" id="3.40.50.300">
    <property type="entry name" value="P-loop containing nucleotide triphosphate hydrolases"/>
    <property type="match status" value="1"/>
</dbReference>
<dbReference type="GO" id="GO:0005634">
    <property type="term" value="C:nucleus"/>
    <property type="evidence" value="ECO:0007669"/>
    <property type="project" value="UniProtKB-SubCell"/>
</dbReference>
<reference evidence="6 7" key="1">
    <citation type="submission" date="2024-01" db="EMBL/GenBank/DDBJ databases">
        <title>The genome of the rayed Mediterranean limpet Patella caerulea (Linnaeus, 1758).</title>
        <authorList>
            <person name="Anh-Thu Weber A."/>
            <person name="Halstead-Nussloch G."/>
        </authorList>
    </citation>
    <scope>NUCLEOTIDE SEQUENCE [LARGE SCALE GENOMIC DNA]</scope>
    <source>
        <strain evidence="6">AATW-2023a</strain>
        <tissue evidence="6">Whole specimen</tissue>
    </source>
</reference>
<keyword evidence="3" id="KW-0067">ATP-binding</keyword>